<evidence type="ECO:0000256" key="4">
    <source>
        <dbReference type="ARBA" id="ARBA00022864"/>
    </source>
</evidence>
<dbReference type="Proteomes" id="UP000236161">
    <property type="component" value="Unassembled WGS sequence"/>
</dbReference>
<evidence type="ECO:0000313" key="8">
    <source>
        <dbReference type="EMBL" id="PKA59910.1"/>
    </source>
</evidence>
<reference evidence="8 9" key="1">
    <citation type="journal article" date="2017" name="Nature">
        <title>The Apostasia genome and the evolution of orchids.</title>
        <authorList>
            <person name="Zhang G.Q."/>
            <person name="Liu K.W."/>
            <person name="Li Z."/>
            <person name="Lohaus R."/>
            <person name="Hsiao Y.Y."/>
            <person name="Niu S.C."/>
            <person name="Wang J.Y."/>
            <person name="Lin Y.C."/>
            <person name="Xu Q."/>
            <person name="Chen L.J."/>
            <person name="Yoshida K."/>
            <person name="Fujiwara S."/>
            <person name="Wang Z.W."/>
            <person name="Zhang Y.Q."/>
            <person name="Mitsuda N."/>
            <person name="Wang M."/>
            <person name="Liu G.H."/>
            <person name="Pecoraro L."/>
            <person name="Huang H.X."/>
            <person name="Xiao X.J."/>
            <person name="Lin M."/>
            <person name="Wu X.Y."/>
            <person name="Wu W.L."/>
            <person name="Chen Y.Y."/>
            <person name="Chang S.B."/>
            <person name="Sakamoto S."/>
            <person name="Ohme-Takagi M."/>
            <person name="Yagi M."/>
            <person name="Zeng S.J."/>
            <person name="Shen C.Y."/>
            <person name="Yeh C.M."/>
            <person name="Luo Y.B."/>
            <person name="Tsai W.C."/>
            <person name="Van de Peer Y."/>
            <person name="Liu Z.J."/>
        </authorList>
    </citation>
    <scope>NUCLEOTIDE SEQUENCE [LARGE SCALE GENOMIC DNA]</scope>
    <source>
        <strain evidence="9">cv. Shenzhen</strain>
        <tissue evidence="8">Stem</tissue>
    </source>
</reference>
<gene>
    <name evidence="8" type="ORF">AXF42_Ash015968</name>
</gene>
<dbReference type="PANTHER" id="PTHR33347">
    <property type="entry name" value="OSJNBA0091C07.3 PROTEIN"/>
    <property type="match status" value="1"/>
</dbReference>
<dbReference type="EMBL" id="KZ451943">
    <property type="protein sequence ID" value="PKA59910.1"/>
    <property type="molecule type" value="Genomic_DNA"/>
</dbReference>
<dbReference type="GO" id="GO:0009736">
    <property type="term" value="P:cytokinin-activated signaling pathway"/>
    <property type="evidence" value="ECO:0007669"/>
    <property type="project" value="UniProtKB-KW"/>
</dbReference>
<keyword evidence="9" id="KW-1185">Reference proteome</keyword>
<evidence type="ECO:0000256" key="3">
    <source>
        <dbReference type="ARBA" id="ARBA00022712"/>
    </source>
</evidence>
<keyword evidence="3" id="KW-0203">Cytokinin biosynthesis</keyword>
<dbReference type="InterPro" id="IPR044670">
    <property type="entry name" value="SOFL"/>
</dbReference>
<feature type="region of interest" description="Disordered" evidence="7">
    <location>
        <begin position="87"/>
        <end position="151"/>
    </location>
</feature>
<evidence type="ECO:0000256" key="2">
    <source>
        <dbReference type="ARBA" id="ARBA00022490"/>
    </source>
</evidence>
<sequence length="206" mass="22677">MEWGKDKPSLGLRLGFLRLLCRPLPLLPSSPPPLHPESKAETPNTSFQHAMPAIMENAEGFSGQEIADSDCSSGCQSGWTLYLGHQSQGIGSGRVEEEDEDDSSMLSDASSGPPHFPEEEEDANCSSCSGGSRLKRRKLEEEKQQEEQSSILGDTASSSLLICFSKAARSSEMLTMEDFSTTHFKVLFLSFLRNRMQWPAAEVDEE</sequence>
<dbReference type="AlphaFoldDB" id="A0A2I0AWK2"/>
<evidence type="ECO:0000256" key="7">
    <source>
        <dbReference type="SAM" id="MobiDB-lite"/>
    </source>
</evidence>
<proteinExistence type="inferred from homology"/>
<evidence type="ECO:0000256" key="5">
    <source>
        <dbReference type="ARBA" id="ARBA00023242"/>
    </source>
</evidence>
<keyword evidence="2" id="KW-0963">Cytoplasm</keyword>
<comment type="subcellular location">
    <subcellularLocation>
        <location evidence="1">Cytoplasm</location>
    </subcellularLocation>
</comment>
<dbReference type="GO" id="GO:0005737">
    <property type="term" value="C:cytoplasm"/>
    <property type="evidence" value="ECO:0007669"/>
    <property type="project" value="UniProtKB-SubCell"/>
</dbReference>
<organism evidence="8 9">
    <name type="scientific">Apostasia shenzhenica</name>
    <dbReference type="NCBI Taxonomy" id="1088818"/>
    <lineage>
        <taxon>Eukaryota</taxon>
        <taxon>Viridiplantae</taxon>
        <taxon>Streptophyta</taxon>
        <taxon>Embryophyta</taxon>
        <taxon>Tracheophyta</taxon>
        <taxon>Spermatophyta</taxon>
        <taxon>Magnoliopsida</taxon>
        <taxon>Liliopsida</taxon>
        <taxon>Asparagales</taxon>
        <taxon>Orchidaceae</taxon>
        <taxon>Apostasioideae</taxon>
        <taxon>Apostasia</taxon>
    </lineage>
</organism>
<evidence type="ECO:0000313" key="9">
    <source>
        <dbReference type="Proteomes" id="UP000236161"/>
    </source>
</evidence>
<accession>A0A2I0AWK2</accession>
<evidence type="ECO:0000256" key="6">
    <source>
        <dbReference type="ARBA" id="ARBA00024199"/>
    </source>
</evidence>
<dbReference type="OrthoDB" id="759087at2759"/>
<evidence type="ECO:0000256" key="1">
    <source>
        <dbReference type="ARBA" id="ARBA00004496"/>
    </source>
</evidence>
<dbReference type="GO" id="GO:0009691">
    <property type="term" value="P:cytokinin biosynthetic process"/>
    <property type="evidence" value="ECO:0007669"/>
    <property type="project" value="UniProtKB-KW"/>
</dbReference>
<name>A0A2I0AWK2_9ASPA</name>
<comment type="similarity">
    <text evidence="6">Belongs to the SOFL plant protein family.</text>
</comment>
<dbReference type="STRING" id="1088818.A0A2I0AWK2"/>
<protein>
    <submittedName>
        <fullName evidence="8">Uncharacterized protein</fullName>
    </submittedName>
</protein>
<dbReference type="PANTHER" id="PTHR33347:SF1">
    <property type="entry name" value="PROTEIN SOB FIVE-LIKE 5"/>
    <property type="match status" value="1"/>
</dbReference>
<keyword evidence="4" id="KW-0932">Cytokinin signaling pathway</keyword>
<keyword evidence="5" id="KW-0539">Nucleus</keyword>